<dbReference type="EMBL" id="SPLM01000108">
    <property type="protein sequence ID" value="TMW60057.1"/>
    <property type="molecule type" value="Genomic_DNA"/>
</dbReference>
<feature type="compositionally biased region" description="Basic and acidic residues" evidence="1">
    <location>
        <begin position="213"/>
        <end position="233"/>
    </location>
</feature>
<reference evidence="2" key="1">
    <citation type="submission" date="2019-03" db="EMBL/GenBank/DDBJ databases">
        <title>Long read genome sequence of the mycoparasitic Pythium oligandrum ATCC 38472 isolated from sugarbeet rhizosphere.</title>
        <authorList>
            <person name="Gaulin E."/>
        </authorList>
    </citation>
    <scope>NUCLEOTIDE SEQUENCE</scope>
    <source>
        <strain evidence="2">ATCC 38472_TT</strain>
    </source>
</reference>
<feature type="compositionally biased region" description="Polar residues" evidence="1">
    <location>
        <begin position="303"/>
        <end position="316"/>
    </location>
</feature>
<gene>
    <name evidence="2" type="ORF">Poli38472_000099</name>
</gene>
<dbReference type="AlphaFoldDB" id="A0A8K1CD05"/>
<evidence type="ECO:0000256" key="1">
    <source>
        <dbReference type="SAM" id="MobiDB-lite"/>
    </source>
</evidence>
<protein>
    <submittedName>
        <fullName evidence="2">Uncharacterized protein</fullName>
    </submittedName>
</protein>
<sequence length="497" mass="55935">MDTIFLYPCEELFESHMTMLTAQCTIAVSEATLMDNMTSFLMEDPDTINLETNWWHPRVKVVEKWLREESHRAAIPEDGTEEMIRKHIQRGDIYAHIQLKCWKHILLELLDIPCFYPDNRDADGEMGQTSPSRGKLRPGKELIILSDDPSQPREPEPLLSDDGARSETPSEIVLSATGSPRRVMQTDANANSASTRKFANLSMMERQAEWLRKKQEKMEAEKQRQDAEKEKELTFQPKLMRRSTYSGDKPTKELEPQQHQPTTTSKPTRTEQPATKRPPSGNPASRGIPKATPKASSKKKKNIPTTQPIEISSNLLDSMRNELEASMSVSTTRLPELPSEPEEATDNNNNSSTTSLGPEATLTANANAPDPSQADLKAWSSTPFISGFRVDFDSSETKARLILQDASRFELSSMYRKTDRKAGRDGIALHMGRREDTFEEEVIAVLFDKEKVSEADAAKWWKDHEHRFSQYIRDRTSTGAANALASAVAALASDGLR</sequence>
<organism evidence="2 3">
    <name type="scientific">Pythium oligandrum</name>
    <name type="common">Mycoparasitic fungus</name>
    <dbReference type="NCBI Taxonomy" id="41045"/>
    <lineage>
        <taxon>Eukaryota</taxon>
        <taxon>Sar</taxon>
        <taxon>Stramenopiles</taxon>
        <taxon>Oomycota</taxon>
        <taxon>Peronosporomycetes</taxon>
        <taxon>Pythiales</taxon>
        <taxon>Pythiaceae</taxon>
        <taxon>Pythium</taxon>
    </lineage>
</organism>
<accession>A0A8K1CD05</accession>
<evidence type="ECO:0000313" key="3">
    <source>
        <dbReference type="Proteomes" id="UP000794436"/>
    </source>
</evidence>
<feature type="region of interest" description="Disordered" evidence="1">
    <location>
        <begin position="213"/>
        <end position="375"/>
    </location>
</feature>
<proteinExistence type="predicted"/>
<keyword evidence="3" id="KW-1185">Reference proteome</keyword>
<feature type="compositionally biased region" description="Polar residues" evidence="1">
    <location>
        <begin position="186"/>
        <end position="197"/>
    </location>
</feature>
<name>A0A8K1CD05_PYTOL</name>
<feature type="compositionally biased region" description="Polar residues" evidence="1">
    <location>
        <begin position="257"/>
        <end position="273"/>
    </location>
</feature>
<comment type="caution">
    <text evidence="2">The sequence shown here is derived from an EMBL/GenBank/DDBJ whole genome shotgun (WGS) entry which is preliminary data.</text>
</comment>
<evidence type="ECO:0000313" key="2">
    <source>
        <dbReference type="EMBL" id="TMW60057.1"/>
    </source>
</evidence>
<feature type="region of interest" description="Disordered" evidence="1">
    <location>
        <begin position="123"/>
        <end position="201"/>
    </location>
</feature>
<dbReference type="Proteomes" id="UP000794436">
    <property type="component" value="Unassembled WGS sequence"/>
</dbReference>
<feature type="compositionally biased region" description="Low complexity" evidence="1">
    <location>
        <begin position="346"/>
        <end position="355"/>
    </location>
</feature>
<dbReference type="OrthoDB" id="201018at2759"/>